<keyword evidence="3" id="KW-1185">Reference proteome</keyword>
<evidence type="ECO:0000313" key="3">
    <source>
        <dbReference type="Proteomes" id="UP001205337"/>
    </source>
</evidence>
<dbReference type="Proteomes" id="UP001205337">
    <property type="component" value="Unassembled WGS sequence"/>
</dbReference>
<proteinExistence type="predicted"/>
<dbReference type="Gene3D" id="3.10.180.10">
    <property type="entry name" value="2,3-Dihydroxybiphenyl 1,2-Dioxygenase, domain 1"/>
    <property type="match status" value="1"/>
</dbReference>
<dbReference type="EMBL" id="JANTHX010000005">
    <property type="protein sequence ID" value="MCS0498886.1"/>
    <property type="molecule type" value="Genomic_DNA"/>
</dbReference>
<organism evidence="2 3">
    <name type="scientific">Protaetiibacter mangrovi</name>
    <dbReference type="NCBI Taxonomy" id="2970926"/>
    <lineage>
        <taxon>Bacteria</taxon>
        <taxon>Bacillati</taxon>
        <taxon>Actinomycetota</taxon>
        <taxon>Actinomycetes</taxon>
        <taxon>Micrococcales</taxon>
        <taxon>Microbacteriaceae</taxon>
        <taxon>Protaetiibacter</taxon>
    </lineage>
</organism>
<feature type="domain" description="VOC" evidence="1">
    <location>
        <begin position="19"/>
        <end position="161"/>
    </location>
</feature>
<sequence>MSGFGTASSTARLPLLDRAPDQVAYVVPELRPAVERMARVLGVGEWLVWDYDGAYVPRRRYLGEDAEYRSIVAMPAYGPALEIIQPLTGPSIYTTFLEERGAGLHHIGYYVPSVADARAHFAALGVAEVLSGGGHGVDGDGEYAFFDLRDVVGSYVEAIEAPARRHPPHDRIRVAL</sequence>
<comment type="caution">
    <text evidence="2">The sequence shown here is derived from an EMBL/GenBank/DDBJ whole genome shotgun (WGS) entry which is preliminary data.</text>
</comment>
<reference evidence="2 3" key="1">
    <citation type="submission" date="2022-08" db="EMBL/GenBank/DDBJ databases">
        <authorList>
            <person name="Li F."/>
        </authorList>
    </citation>
    <scope>NUCLEOTIDE SEQUENCE [LARGE SCALE GENOMIC DNA]</scope>
    <source>
        <strain evidence="2 3">10F1B-8-1</strain>
    </source>
</reference>
<evidence type="ECO:0000313" key="2">
    <source>
        <dbReference type="EMBL" id="MCS0498886.1"/>
    </source>
</evidence>
<evidence type="ECO:0000259" key="1">
    <source>
        <dbReference type="PROSITE" id="PS51819"/>
    </source>
</evidence>
<name>A0ABT1ZDY0_9MICO</name>
<dbReference type="Pfam" id="PF13669">
    <property type="entry name" value="Glyoxalase_4"/>
    <property type="match status" value="1"/>
</dbReference>
<gene>
    <name evidence="2" type="ORF">NUH29_04895</name>
</gene>
<protein>
    <submittedName>
        <fullName evidence="2">VOC family protein</fullName>
    </submittedName>
</protein>
<dbReference type="InterPro" id="IPR029068">
    <property type="entry name" value="Glyas_Bleomycin-R_OHBP_Dase"/>
</dbReference>
<accession>A0ABT1ZDY0</accession>
<dbReference type="RefSeq" id="WP_258797902.1">
    <property type="nucleotide sequence ID" value="NZ_JANTHX010000005.1"/>
</dbReference>
<dbReference type="SUPFAM" id="SSF54593">
    <property type="entry name" value="Glyoxalase/Bleomycin resistance protein/Dihydroxybiphenyl dioxygenase"/>
    <property type="match status" value="1"/>
</dbReference>
<dbReference type="PROSITE" id="PS51819">
    <property type="entry name" value="VOC"/>
    <property type="match status" value="1"/>
</dbReference>
<dbReference type="InterPro" id="IPR037523">
    <property type="entry name" value="VOC_core"/>
</dbReference>